<keyword evidence="16" id="KW-1185">Reference proteome</keyword>
<evidence type="ECO:0000256" key="1">
    <source>
        <dbReference type="ARBA" id="ARBA00004418"/>
    </source>
</evidence>
<evidence type="ECO:0000256" key="12">
    <source>
        <dbReference type="ARBA" id="ARBA00023004"/>
    </source>
</evidence>
<feature type="binding site" evidence="14">
    <location>
        <position position="223"/>
    </location>
    <ligand>
        <name>substrate</name>
    </ligand>
</feature>
<dbReference type="UniPathway" id="UPA00653"/>
<feature type="binding site" description="axial binding residue" evidence="14">
    <location>
        <position position="299"/>
    </location>
    <ligand>
        <name>heme c</name>
        <dbReference type="ChEBI" id="CHEBI:61717"/>
        <label>4</label>
    </ligand>
    <ligandPart>
        <name>Fe</name>
        <dbReference type="ChEBI" id="CHEBI:18248"/>
    </ligandPart>
</feature>
<sequence>MKNKVLFVVTIIVVFLLGLLASSVINRKNEAKYQFAPQVNIGENEPRNEEWGKNYPKEYQSFLQTADTSFATYQGGSAKRDMLEEDPRFVVLWAGYGFSKDYNQGRGHFYAVEDIQNTLRTGGPESKEDGPMPATCWTCKGPDVPRLMNEKGVAEFYKGTWAENVSEVVNPIGCADCHDPENMKLRITRPALVEAFDAMGKDINKATHQEMRSLVCAQCHVEYYFDKKKPGKEGVPYLTFPWKNGMSVDDMEKYYDDMEFSDWTHKISRAPMLKAQHPGYETFLTGVHADRGVSCADCHMPYKSEGGQKFTDHHLQSPLNNVANSCQVCHREDADKLISNVYDRQKKAAETRVKLEDILVKSHIEAGKAWELGATEEQMKDILMDIRHAQWRWDFSAASHGASFHSPVEIARVLGSGLAEAQEARVKLARLLATLGFNKPVPMPDISTKEKAQEYIGLDMEKLNQQKESFKKNQLPKWLEEARIRESKIGSEKVSMND</sequence>
<name>A0A5B7TZW2_9FLAO</name>
<evidence type="ECO:0000256" key="14">
    <source>
        <dbReference type="HAMAP-Rule" id="MF_01182"/>
    </source>
</evidence>
<evidence type="ECO:0000256" key="7">
    <source>
        <dbReference type="ARBA" id="ARBA00022729"/>
    </source>
</evidence>
<comment type="cofactor">
    <cofactor evidence="14">
        <name>Ca(2+)</name>
        <dbReference type="ChEBI" id="CHEBI:29108"/>
    </cofactor>
    <text evidence="14">Binds 1 Ca(2+) ion per monomer.</text>
</comment>
<evidence type="ECO:0000256" key="6">
    <source>
        <dbReference type="ARBA" id="ARBA00022723"/>
    </source>
</evidence>
<evidence type="ECO:0000256" key="11">
    <source>
        <dbReference type="ARBA" id="ARBA00023002"/>
    </source>
</evidence>
<dbReference type="EC" id="1.7.2.2" evidence="14"/>
<dbReference type="KEGG" id="fbe:FF125_17920"/>
<feature type="binding site" description="covalent" evidence="14">
    <location>
        <position position="326"/>
    </location>
    <ligand>
        <name>heme c</name>
        <dbReference type="ChEBI" id="CHEBI:61717"/>
        <label>5</label>
    </ligand>
</feature>
<dbReference type="Gene3D" id="1.10.1130.10">
    <property type="entry name" value="Flavocytochrome C3, Chain A"/>
    <property type="match status" value="1"/>
</dbReference>
<feature type="binding site" description="axial binding residue" evidence="14">
    <location>
        <position position="313"/>
    </location>
    <ligand>
        <name>heme c</name>
        <dbReference type="ChEBI" id="CHEBI:61717"/>
        <label>2</label>
    </ligand>
    <ligandPart>
        <name>Fe</name>
        <dbReference type="ChEBI" id="CHEBI:18248"/>
    </ligandPart>
</feature>
<dbReference type="GO" id="GO:0042128">
    <property type="term" value="P:nitrate assimilation"/>
    <property type="evidence" value="ECO:0007669"/>
    <property type="project" value="UniProtKB-UniRule"/>
</dbReference>
<dbReference type="InterPro" id="IPR003321">
    <property type="entry name" value="Cyt_c552"/>
</dbReference>
<dbReference type="GO" id="GO:0005506">
    <property type="term" value="F:iron ion binding"/>
    <property type="evidence" value="ECO:0007669"/>
    <property type="project" value="UniProtKB-UniRule"/>
</dbReference>
<feature type="binding site" description="axial binding residue" evidence="14">
    <location>
        <position position="288"/>
    </location>
    <ligand>
        <name>heme c</name>
        <dbReference type="ChEBI" id="CHEBI:61717"/>
        <label>5</label>
    </ligand>
    <ligandPart>
        <name>Fe</name>
        <dbReference type="ChEBI" id="CHEBI:18248"/>
    </ligandPart>
</feature>
<comment type="catalytic activity">
    <reaction evidence="13 14">
        <text>6 Fe(III)-[cytochrome c] + NH4(+) + 2 H2O = 6 Fe(II)-[cytochrome c] + nitrite + 8 H(+)</text>
        <dbReference type="Rhea" id="RHEA:13089"/>
        <dbReference type="Rhea" id="RHEA-COMP:10350"/>
        <dbReference type="Rhea" id="RHEA-COMP:14399"/>
        <dbReference type="ChEBI" id="CHEBI:15377"/>
        <dbReference type="ChEBI" id="CHEBI:15378"/>
        <dbReference type="ChEBI" id="CHEBI:16301"/>
        <dbReference type="ChEBI" id="CHEBI:28938"/>
        <dbReference type="ChEBI" id="CHEBI:29033"/>
        <dbReference type="ChEBI" id="CHEBI:29034"/>
        <dbReference type="EC" id="1.7.2.2"/>
    </reaction>
</comment>
<dbReference type="InterPro" id="IPR017570">
    <property type="entry name" value="Cyt_c_NO2Rdtase_formate-dep"/>
</dbReference>
<keyword evidence="9 14" id="KW-0106">Calcium</keyword>
<dbReference type="FunFam" id="1.20.140.10:FF:000014">
    <property type="entry name" value="Cytochrome c-552"/>
    <property type="match status" value="1"/>
</dbReference>
<gene>
    <name evidence="14 15" type="primary">nrfA</name>
    <name evidence="15" type="ORF">FF125_17920</name>
</gene>
<dbReference type="PANTHER" id="PTHR30633">
    <property type="entry name" value="CYTOCHROME C-552 RESPIRATORY NITRITE REDUCTASE"/>
    <property type="match status" value="1"/>
</dbReference>
<dbReference type="HAMAP" id="MF_01182">
    <property type="entry name" value="Cytochrom_C552"/>
    <property type="match status" value="1"/>
</dbReference>
<feature type="binding site" evidence="14">
    <location>
        <position position="274"/>
    </location>
    <ligand>
        <name>Ca(2+)</name>
        <dbReference type="ChEBI" id="CHEBI:29108"/>
    </ligand>
</feature>
<feature type="binding site" description="covalent" evidence="14">
    <location>
        <position position="174"/>
    </location>
    <ligand>
        <name>heme c</name>
        <dbReference type="ChEBI" id="CHEBI:61717"/>
        <label>2</label>
    </ligand>
</feature>
<feature type="binding site" evidence="14">
    <location>
        <position position="277"/>
    </location>
    <ligand>
        <name>substrate</name>
    </ligand>
</feature>
<feature type="binding site" description="covalent" evidence="14">
    <location>
        <position position="329"/>
    </location>
    <ligand>
        <name>heme c</name>
        <dbReference type="ChEBI" id="CHEBI:61717"/>
        <label>5</label>
    </ligand>
</feature>
<feature type="binding site" description="covalent" evidence="14">
    <location>
        <position position="295"/>
    </location>
    <ligand>
        <name>heme c</name>
        <dbReference type="ChEBI" id="CHEBI:61717"/>
        <label>4</label>
    </ligand>
</feature>
<dbReference type="GO" id="GO:0020037">
    <property type="term" value="F:heme binding"/>
    <property type="evidence" value="ECO:0007669"/>
    <property type="project" value="InterPro"/>
</dbReference>
<feature type="binding site" description="axial binding residue" evidence="14">
    <location>
        <position position="140"/>
    </location>
    <ligand>
        <name>heme c</name>
        <dbReference type="ChEBI" id="CHEBI:61717"/>
        <label>1</label>
    </ligand>
    <ligandPart>
        <name>Fe</name>
        <dbReference type="ChEBI" id="CHEBI:18248"/>
    </ligandPart>
</feature>
<feature type="binding site" description="covalent" evidence="14">
    <location>
        <position position="216"/>
    </location>
    <ligand>
        <name>heme c</name>
        <dbReference type="ChEBI" id="CHEBI:61717"/>
        <label>3</label>
    </ligand>
</feature>
<comment type="function">
    <text evidence="14">Catalyzes the reduction of nitrite to ammonia, consuming six electrons in the process.</text>
</comment>
<keyword evidence="6 14" id="KW-0479">Metal-binding</keyword>
<dbReference type="GO" id="GO:0019645">
    <property type="term" value="P:anaerobic electron transport chain"/>
    <property type="evidence" value="ECO:0007669"/>
    <property type="project" value="TreeGrafter"/>
</dbReference>
<dbReference type="Gene3D" id="1.20.140.10">
    <property type="entry name" value="Butyryl-CoA Dehydrogenase, subunit A, domain 3"/>
    <property type="match status" value="1"/>
</dbReference>
<dbReference type="InterPro" id="IPR036280">
    <property type="entry name" value="Multihaem_cyt_sf"/>
</dbReference>
<dbReference type="GO" id="GO:0030288">
    <property type="term" value="C:outer membrane-bounded periplasmic space"/>
    <property type="evidence" value="ECO:0007669"/>
    <property type="project" value="TreeGrafter"/>
</dbReference>
<dbReference type="NCBIfam" id="NF008339">
    <property type="entry name" value="PRK11125.1"/>
    <property type="match status" value="1"/>
</dbReference>
<dbReference type="CDD" id="cd00548">
    <property type="entry name" value="NrfA-like"/>
    <property type="match status" value="1"/>
</dbReference>
<organism evidence="15 16">
    <name type="scientific">Aureibaculum algae</name>
    <dbReference type="NCBI Taxonomy" id="2584122"/>
    <lineage>
        <taxon>Bacteria</taxon>
        <taxon>Pseudomonadati</taxon>
        <taxon>Bacteroidota</taxon>
        <taxon>Flavobacteriia</taxon>
        <taxon>Flavobacteriales</taxon>
        <taxon>Flavobacteriaceae</taxon>
        <taxon>Aureibaculum</taxon>
    </lineage>
</organism>
<protein>
    <recommendedName>
        <fullName evidence="14">Cytochrome c-552</fullName>
        <ecNumber evidence="14">1.7.2.2</ecNumber>
    </recommendedName>
    <alternativeName>
        <fullName evidence="14">Ammonia-forming cytochrome c nitrite reductase</fullName>
        <shortName evidence="14">Cytochrome c nitrite reductase</shortName>
    </alternativeName>
</protein>
<dbReference type="SUPFAM" id="SSF48695">
    <property type="entry name" value="Multiheme cytochromes"/>
    <property type="match status" value="1"/>
</dbReference>
<dbReference type="Proteomes" id="UP000306229">
    <property type="component" value="Chromosome"/>
</dbReference>
<dbReference type="PANTHER" id="PTHR30633:SF0">
    <property type="entry name" value="CYTOCHROME C-552"/>
    <property type="match status" value="1"/>
</dbReference>
<reference evidence="15 16" key="1">
    <citation type="submission" date="2019-05" db="EMBL/GenBank/DDBJ databases">
        <title>Algicella ahnfeltiae gen. nov., sp. nov., a novel marine bacterium of the family Flavobacteriaceae isolated from a red alga.</title>
        <authorList>
            <person name="Nedashkovskaya O.I."/>
            <person name="Kukhlevskiy A.D."/>
            <person name="Kim S.-G."/>
            <person name="Zhukova N.V."/>
            <person name="Mikhailov V.V."/>
        </authorList>
    </citation>
    <scope>NUCLEOTIDE SEQUENCE [LARGE SCALE GENOMIC DNA]</scope>
    <source>
        <strain evidence="15 16">10Alg115</strain>
    </source>
</reference>
<keyword evidence="5 14" id="KW-0349">Heme</keyword>
<evidence type="ECO:0000256" key="5">
    <source>
        <dbReference type="ARBA" id="ARBA00022617"/>
    </source>
</evidence>
<evidence type="ECO:0000256" key="10">
    <source>
        <dbReference type="ARBA" id="ARBA00022982"/>
    </source>
</evidence>
<feature type="binding site" description="axial binding residue" evidence="14">
    <location>
        <position position="178"/>
    </location>
    <ligand>
        <name>heme c</name>
        <dbReference type="ChEBI" id="CHEBI:61717"/>
        <label>2</label>
    </ligand>
    <ligandPart>
        <name>Fe</name>
        <dbReference type="ChEBI" id="CHEBI:18248"/>
    </ligandPart>
</feature>
<feature type="binding site" evidence="14">
    <location>
        <position position="276"/>
    </location>
    <ligand>
        <name>Ca(2+)</name>
        <dbReference type="ChEBI" id="CHEBI:29108"/>
    </ligand>
</feature>
<feature type="binding site" evidence="14">
    <location>
        <position position="222"/>
    </location>
    <ligand>
        <name>Ca(2+)</name>
        <dbReference type="ChEBI" id="CHEBI:29108"/>
    </ligand>
</feature>
<keyword evidence="10 14" id="KW-0249">Electron transport</keyword>
<feature type="binding site" description="axial binding residue" evidence="14">
    <location>
        <position position="405"/>
    </location>
    <ligand>
        <name>heme c</name>
        <dbReference type="ChEBI" id="CHEBI:61717"/>
        <label>4</label>
    </ligand>
    <ligandPart>
        <name>Fe</name>
        <dbReference type="ChEBI" id="CHEBI:18248"/>
    </ligandPart>
</feature>
<keyword evidence="4 14" id="KW-0813">Transport</keyword>
<comment type="subcellular location">
    <subcellularLocation>
        <location evidence="1 14">Periplasm</location>
    </subcellularLocation>
</comment>
<feature type="binding site" description="axial binding residue" evidence="14">
    <location>
        <position position="330"/>
    </location>
    <ligand>
        <name>heme c</name>
        <dbReference type="ChEBI" id="CHEBI:61717"/>
        <label>5</label>
    </ligand>
    <ligandPart>
        <name>Fe</name>
        <dbReference type="ChEBI" id="CHEBI:18248"/>
    </ligandPart>
</feature>
<dbReference type="PIRSF" id="PIRSF000243">
    <property type="entry name" value="Cyt_c552"/>
    <property type="match status" value="1"/>
</dbReference>
<feature type="binding site" description="covalent" evidence="14">
    <location>
        <position position="177"/>
    </location>
    <ligand>
        <name>heme c</name>
        <dbReference type="ChEBI" id="CHEBI:61717"/>
        <label>2</label>
    </ligand>
</feature>
<evidence type="ECO:0000313" key="15">
    <source>
        <dbReference type="EMBL" id="QCX40232.1"/>
    </source>
</evidence>
<feature type="binding site" description="covalent" evidence="14">
    <location>
        <position position="219"/>
    </location>
    <ligand>
        <name>heme c</name>
        <dbReference type="ChEBI" id="CHEBI:61717"/>
        <label>3</label>
    </ligand>
</feature>
<evidence type="ECO:0000256" key="4">
    <source>
        <dbReference type="ARBA" id="ARBA00022448"/>
    </source>
</evidence>
<evidence type="ECO:0000256" key="9">
    <source>
        <dbReference type="ARBA" id="ARBA00022837"/>
    </source>
</evidence>
<comment type="cofactor">
    <cofactor evidence="14">
        <name>heme c</name>
        <dbReference type="ChEBI" id="CHEBI:61717"/>
    </cofactor>
    <text evidence="14">Binds 5 heme c groups covalently per monomer.</text>
</comment>
<comment type="similarity">
    <text evidence="3 14">Belongs to the cytochrome c-552 family.</text>
</comment>
<keyword evidence="12 14" id="KW-0408">Iron</keyword>
<dbReference type="OrthoDB" id="9780421at2"/>
<dbReference type="GO" id="GO:0042279">
    <property type="term" value="F:nitrite reductase (cytochrome, ammonia-forming) activity"/>
    <property type="evidence" value="ECO:0007669"/>
    <property type="project" value="UniProtKB-UniRule"/>
</dbReference>
<accession>A0A5B7TZW2</accession>
<evidence type="ECO:0000256" key="3">
    <source>
        <dbReference type="ARBA" id="ARBA00009288"/>
    </source>
</evidence>
<keyword evidence="7 14" id="KW-0732">Signal</keyword>
<feature type="binding site" description="covalent" evidence="14">
    <location>
        <position position="136"/>
    </location>
    <ligand>
        <name>heme c</name>
        <dbReference type="ChEBI" id="CHEBI:61717"/>
        <label>1</label>
    </ligand>
</feature>
<feature type="binding site" description="axial binding residue" evidence="14">
    <location>
        <position position="108"/>
    </location>
    <ligand>
        <name>heme c</name>
        <dbReference type="ChEBI" id="CHEBI:61717"/>
        <label>3</label>
    </ligand>
    <ligandPart>
        <name>Fe</name>
        <dbReference type="ChEBI" id="CHEBI:18248"/>
    </ligandPart>
</feature>
<feature type="binding site" evidence="14">
    <location>
        <position position="223"/>
    </location>
    <ligand>
        <name>Ca(2+)</name>
        <dbReference type="ChEBI" id="CHEBI:29108"/>
    </ligand>
</feature>
<evidence type="ECO:0000256" key="8">
    <source>
        <dbReference type="ARBA" id="ARBA00022764"/>
    </source>
</evidence>
<proteinExistence type="inferred from homology"/>
<dbReference type="EMBL" id="CP040749">
    <property type="protein sequence ID" value="QCX40232.1"/>
    <property type="molecule type" value="Genomic_DNA"/>
</dbReference>
<dbReference type="AlphaFoldDB" id="A0A5B7TZW2"/>
<keyword evidence="8 14" id="KW-0574">Periplasm</keyword>
<evidence type="ECO:0000256" key="2">
    <source>
        <dbReference type="ARBA" id="ARBA00005096"/>
    </source>
</evidence>
<comment type="pathway">
    <text evidence="2 14">Nitrogen metabolism; nitrate reduction (assimilation).</text>
</comment>
<feature type="binding site" description="axial binding residue" evidence="14">
    <location>
        <position position="220"/>
    </location>
    <ligand>
        <name>heme c</name>
        <dbReference type="ChEBI" id="CHEBI:61717"/>
        <label>3</label>
    </ligand>
    <ligandPart>
        <name>Fe</name>
        <dbReference type="ChEBI" id="CHEBI:18248"/>
    </ligandPart>
</feature>
<dbReference type="Pfam" id="PF02335">
    <property type="entry name" value="Cytochrom_C552"/>
    <property type="match status" value="1"/>
</dbReference>
<dbReference type="GO" id="GO:0005509">
    <property type="term" value="F:calcium ion binding"/>
    <property type="evidence" value="ECO:0007669"/>
    <property type="project" value="UniProtKB-UniRule"/>
</dbReference>
<evidence type="ECO:0000256" key="13">
    <source>
        <dbReference type="ARBA" id="ARBA00049131"/>
    </source>
</evidence>
<feature type="binding site" description="covalent" evidence="14">
    <location>
        <position position="298"/>
    </location>
    <ligand>
        <name>heme c</name>
        <dbReference type="ChEBI" id="CHEBI:61717"/>
        <label>4</label>
    </ligand>
</feature>
<feature type="binding site" description="covalent" evidence="14">
    <location>
        <position position="139"/>
    </location>
    <ligand>
        <name>heme c</name>
        <dbReference type="ChEBI" id="CHEBI:61717"/>
        <label>1</label>
    </ligand>
</feature>
<keyword evidence="11 14" id="KW-0560">Oxidoreductase</keyword>
<dbReference type="RefSeq" id="WP_138951070.1">
    <property type="nucleotide sequence ID" value="NZ_CP040749.1"/>
</dbReference>
<evidence type="ECO:0000313" key="16">
    <source>
        <dbReference type="Proteomes" id="UP000306229"/>
    </source>
</evidence>